<name>A0ACA9R9G3_9GLOM</name>
<organism evidence="1 2">
    <name type="scientific">Acaulospora colombiana</name>
    <dbReference type="NCBI Taxonomy" id="27376"/>
    <lineage>
        <taxon>Eukaryota</taxon>
        <taxon>Fungi</taxon>
        <taxon>Fungi incertae sedis</taxon>
        <taxon>Mucoromycota</taxon>
        <taxon>Glomeromycotina</taxon>
        <taxon>Glomeromycetes</taxon>
        <taxon>Diversisporales</taxon>
        <taxon>Acaulosporaceae</taxon>
        <taxon>Acaulospora</taxon>
    </lineage>
</organism>
<gene>
    <name evidence="1" type="ORF">ACOLOM_LOCUS14426</name>
</gene>
<dbReference type="EMBL" id="CAJVPT010073896">
    <property type="protein sequence ID" value="CAG8783510.1"/>
    <property type="molecule type" value="Genomic_DNA"/>
</dbReference>
<sequence>LCSEESEWWHHAVSLSVTKHLNGQFKANADNCLQQNIKANTRADGALGLVWSANRERRHDGRQGSPSAEPEPSRHIPPRHVSFRSLEPSFSSFVHHGHGSTPPPFADVAK</sequence>
<evidence type="ECO:0000313" key="2">
    <source>
        <dbReference type="Proteomes" id="UP000789525"/>
    </source>
</evidence>
<proteinExistence type="predicted"/>
<comment type="caution">
    <text evidence="1">The sequence shown here is derived from an EMBL/GenBank/DDBJ whole genome shotgun (WGS) entry which is preliminary data.</text>
</comment>
<evidence type="ECO:0000313" key="1">
    <source>
        <dbReference type="EMBL" id="CAG8783510.1"/>
    </source>
</evidence>
<reference evidence="1" key="1">
    <citation type="submission" date="2021-06" db="EMBL/GenBank/DDBJ databases">
        <authorList>
            <person name="Kallberg Y."/>
            <person name="Tangrot J."/>
            <person name="Rosling A."/>
        </authorList>
    </citation>
    <scope>NUCLEOTIDE SEQUENCE</scope>
    <source>
        <strain evidence="1">CL356</strain>
    </source>
</reference>
<accession>A0ACA9R9G3</accession>
<feature type="non-terminal residue" evidence="1">
    <location>
        <position position="1"/>
    </location>
</feature>
<keyword evidence="2" id="KW-1185">Reference proteome</keyword>
<protein>
    <submittedName>
        <fullName evidence="1">13514_t:CDS:1</fullName>
    </submittedName>
</protein>
<dbReference type="Proteomes" id="UP000789525">
    <property type="component" value="Unassembled WGS sequence"/>
</dbReference>